<dbReference type="Pfam" id="PF18305">
    <property type="entry name" value="DNA_pol_A_exoN"/>
    <property type="match status" value="1"/>
</dbReference>
<dbReference type="GO" id="GO:0003676">
    <property type="term" value="F:nucleic acid binding"/>
    <property type="evidence" value="ECO:0007669"/>
    <property type="project" value="InterPro"/>
</dbReference>
<dbReference type="InterPro" id="IPR012337">
    <property type="entry name" value="RNaseH-like_sf"/>
</dbReference>
<sequence length="408" mass="44760">MSEDHDVPSSPPPVLLTEPREGVPDVVADDPGMSRVLDALSDGAGPVAIDAERASGFRYLPRAYLIQLRRQGSGTIMIDPTRFDDLHEVNRRLADTEWILHAASQDLPCLADVGMRPPQLFDTELAARLCGMERVGLAALTERLLGYSLEKHHSAADWSTRPLPQDWLKYAALDVELLIDLRDRLAEELQEQGKQDWAAEEFAALAASGPPAPRKEPWRRTSGIHRVRGARALGRVRELWMARDELARDMDKAPSKIVPDQAIADAAISDPADVGALLKIPGFQRRHGRANSARWLDALARARQARSSDLPTVSPPQDGPPATHRWASRDPIAAARLKRTRQAVSELAEQHQLPAENLIAPAAVRALTWQPPTPLSQELVAEALTASGVRDWQIKITSGALTEALADD</sequence>
<evidence type="ECO:0000256" key="1">
    <source>
        <dbReference type="SAM" id="MobiDB-lite"/>
    </source>
</evidence>
<protein>
    <submittedName>
        <fullName evidence="3">Ribonuclease D</fullName>
    </submittedName>
</protein>
<dbReference type="SMART" id="SM00341">
    <property type="entry name" value="HRDC"/>
    <property type="match status" value="1"/>
</dbReference>
<dbReference type="Proteomes" id="UP000317043">
    <property type="component" value="Unassembled WGS sequence"/>
</dbReference>
<dbReference type="InterPro" id="IPR010997">
    <property type="entry name" value="HRDC-like_sf"/>
</dbReference>
<dbReference type="GO" id="GO:0000166">
    <property type="term" value="F:nucleotide binding"/>
    <property type="evidence" value="ECO:0007669"/>
    <property type="project" value="InterPro"/>
</dbReference>
<dbReference type="PANTHER" id="PTHR47649">
    <property type="entry name" value="RIBONUCLEASE D"/>
    <property type="match status" value="1"/>
</dbReference>
<dbReference type="EMBL" id="VFOW01000001">
    <property type="protein sequence ID" value="TQL79238.1"/>
    <property type="molecule type" value="Genomic_DNA"/>
</dbReference>
<dbReference type="CDD" id="cd06142">
    <property type="entry name" value="RNaseD_exo"/>
    <property type="match status" value="1"/>
</dbReference>
<keyword evidence="4" id="KW-1185">Reference proteome</keyword>
<dbReference type="PANTHER" id="PTHR47649:SF1">
    <property type="entry name" value="RIBONUCLEASE D"/>
    <property type="match status" value="1"/>
</dbReference>
<dbReference type="Pfam" id="PF01612">
    <property type="entry name" value="DNA_pol_A_exo1"/>
    <property type="match status" value="1"/>
</dbReference>
<dbReference type="InterPro" id="IPR051086">
    <property type="entry name" value="RNase_D-like"/>
</dbReference>
<evidence type="ECO:0000313" key="4">
    <source>
        <dbReference type="Proteomes" id="UP000317043"/>
    </source>
</evidence>
<dbReference type="Pfam" id="PF00570">
    <property type="entry name" value="HRDC"/>
    <property type="match status" value="1"/>
</dbReference>
<dbReference type="GO" id="GO:0006139">
    <property type="term" value="P:nucleobase-containing compound metabolic process"/>
    <property type="evidence" value="ECO:0007669"/>
    <property type="project" value="InterPro"/>
</dbReference>
<dbReference type="Gene3D" id="3.30.420.10">
    <property type="entry name" value="Ribonuclease H-like superfamily/Ribonuclease H"/>
    <property type="match status" value="1"/>
</dbReference>
<reference evidence="3 4" key="1">
    <citation type="submission" date="2019-06" db="EMBL/GenBank/DDBJ databases">
        <title>Sequencing the genomes of 1000 actinobacteria strains.</title>
        <authorList>
            <person name="Klenk H.-P."/>
        </authorList>
    </citation>
    <scope>NUCLEOTIDE SEQUENCE [LARGE SCALE GENOMIC DNA]</scope>
    <source>
        <strain evidence="3 4">DSM 45928</strain>
    </source>
</reference>
<gene>
    <name evidence="3" type="ORF">FB566_4839</name>
</gene>
<dbReference type="SMART" id="SM00474">
    <property type="entry name" value="35EXOc"/>
    <property type="match status" value="1"/>
</dbReference>
<dbReference type="InParanoid" id="A0A543B318"/>
<dbReference type="SUPFAM" id="SSF53098">
    <property type="entry name" value="Ribonuclease H-like"/>
    <property type="match status" value="1"/>
</dbReference>
<dbReference type="InterPro" id="IPR044876">
    <property type="entry name" value="HRDC_dom_sf"/>
</dbReference>
<organism evidence="3 4">
    <name type="scientific">Stackebrandtia endophytica</name>
    <dbReference type="NCBI Taxonomy" id="1496996"/>
    <lineage>
        <taxon>Bacteria</taxon>
        <taxon>Bacillati</taxon>
        <taxon>Actinomycetota</taxon>
        <taxon>Actinomycetes</taxon>
        <taxon>Glycomycetales</taxon>
        <taxon>Glycomycetaceae</taxon>
        <taxon>Stackebrandtia</taxon>
    </lineage>
</organism>
<dbReference type="GO" id="GO:0008408">
    <property type="term" value="F:3'-5' exonuclease activity"/>
    <property type="evidence" value="ECO:0007669"/>
    <property type="project" value="InterPro"/>
</dbReference>
<evidence type="ECO:0000313" key="3">
    <source>
        <dbReference type="EMBL" id="TQL79238.1"/>
    </source>
</evidence>
<feature type="region of interest" description="Disordered" evidence="1">
    <location>
        <begin position="305"/>
        <end position="326"/>
    </location>
</feature>
<dbReference type="InterPro" id="IPR041605">
    <property type="entry name" value="Exo_C"/>
</dbReference>
<feature type="region of interest" description="Disordered" evidence="1">
    <location>
        <begin position="1"/>
        <end position="22"/>
    </location>
</feature>
<dbReference type="AlphaFoldDB" id="A0A543B318"/>
<dbReference type="InterPro" id="IPR002121">
    <property type="entry name" value="HRDC_dom"/>
</dbReference>
<accession>A0A543B318</accession>
<evidence type="ECO:0000259" key="2">
    <source>
        <dbReference type="PROSITE" id="PS50967"/>
    </source>
</evidence>
<dbReference type="InterPro" id="IPR036397">
    <property type="entry name" value="RNaseH_sf"/>
</dbReference>
<feature type="domain" description="HRDC" evidence="2">
    <location>
        <begin position="229"/>
        <end position="309"/>
    </location>
</feature>
<dbReference type="InterPro" id="IPR002562">
    <property type="entry name" value="3'-5'_exonuclease_dom"/>
</dbReference>
<dbReference type="RefSeq" id="WP_211347842.1">
    <property type="nucleotide sequence ID" value="NZ_JBHTGS010000002.1"/>
</dbReference>
<dbReference type="PROSITE" id="PS50967">
    <property type="entry name" value="HRDC"/>
    <property type="match status" value="1"/>
</dbReference>
<comment type="caution">
    <text evidence="3">The sequence shown here is derived from an EMBL/GenBank/DDBJ whole genome shotgun (WGS) entry which is preliminary data.</text>
</comment>
<name>A0A543B318_9ACTN</name>
<dbReference type="Gene3D" id="1.10.150.80">
    <property type="entry name" value="HRDC domain"/>
    <property type="match status" value="2"/>
</dbReference>
<dbReference type="SUPFAM" id="SSF47819">
    <property type="entry name" value="HRDC-like"/>
    <property type="match status" value="1"/>
</dbReference>
<proteinExistence type="predicted"/>